<sequence>MSTKTRQTVFGEKYMRYALIIAMLLGSMLLAQAVDRDKWVGQIGRANKTCLAKFRQKFGEAKDHNYADCVTDQTNKEIDTCIGNSEFSNCVLDRSLKVLEVCDLSKC</sequence>
<proteinExistence type="predicted"/>
<dbReference type="Proteomes" id="UP000190675">
    <property type="component" value="Chromosome I"/>
</dbReference>
<dbReference type="RefSeq" id="WP_079568641.1">
    <property type="nucleotide sequence ID" value="NZ_LT670818.1"/>
</dbReference>
<dbReference type="AlphaFoldDB" id="A0A1M5PVW8"/>
<dbReference type="EMBL" id="LT670818">
    <property type="protein sequence ID" value="SHH05842.1"/>
    <property type="molecule type" value="Genomic_DNA"/>
</dbReference>
<gene>
    <name evidence="1" type="ORF">SAMN05444169_5505</name>
</gene>
<organism evidence="1 2">
    <name type="scientific">Bradyrhizobium erythrophlei</name>
    <dbReference type="NCBI Taxonomy" id="1437360"/>
    <lineage>
        <taxon>Bacteria</taxon>
        <taxon>Pseudomonadati</taxon>
        <taxon>Pseudomonadota</taxon>
        <taxon>Alphaproteobacteria</taxon>
        <taxon>Hyphomicrobiales</taxon>
        <taxon>Nitrobacteraceae</taxon>
        <taxon>Bradyrhizobium</taxon>
    </lineage>
</organism>
<evidence type="ECO:0000313" key="1">
    <source>
        <dbReference type="EMBL" id="SHH05842.1"/>
    </source>
</evidence>
<dbReference type="OrthoDB" id="9849442at2"/>
<reference evidence="1 2" key="1">
    <citation type="submission" date="2016-11" db="EMBL/GenBank/DDBJ databases">
        <authorList>
            <person name="Jaros S."/>
            <person name="Januszkiewicz K."/>
            <person name="Wedrychowicz H."/>
        </authorList>
    </citation>
    <scope>NUCLEOTIDE SEQUENCE [LARGE SCALE GENOMIC DNA]</scope>
    <source>
        <strain evidence="1 2">GAS242</strain>
    </source>
</reference>
<name>A0A1M5PVW8_9BRAD</name>
<evidence type="ECO:0000313" key="2">
    <source>
        <dbReference type="Proteomes" id="UP000190675"/>
    </source>
</evidence>
<accession>A0A1M5PVW8</accession>
<protein>
    <submittedName>
        <fullName evidence="1">Uncharacterized protein</fullName>
    </submittedName>
</protein>